<evidence type="ECO:0000313" key="1">
    <source>
        <dbReference type="EMBL" id="PSF05917.1"/>
    </source>
</evidence>
<evidence type="ECO:0008006" key="3">
    <source>
        <dbReference type="Google" id="ProtNLM"/>
    </source>
</evidence>
<accession>A0A2T1K743</accession>
<dbReference type="Proteomes" id="UP000239866">
    <property type="component" value="Unassembled WGS sequence"/>
</dbReference>
<sequence length="119" mass="14198">MYELLSRELLPEWFEYPKNLLCLLEDDEIDFGPWQLLHGKWLNVRHAGLKERYPNLDLVPFARRLDDDDVACFDVSENSSILKVKIIHDFASSGWEEREELESFDIWLQEAKELAKDWD</sequence>
<gene>
    <name evidence="1" type="ORF">C7H09_12405</name>
</gene>
<name>A0A2T1K743_9GAMM</name>
<protein>
    <recommendedName>
        <fullName evidence="3">SMI1/KNR4 family protein</fullName>
    </recommendedName>
</protein>
<dbReference type="EMBL" id="PXNP01000089">
    <property type="protein sequence ID" value="PSF05917.1"/>
    <property type="molecule type" value="Genomic_DNA"/>
</dbReference>
<organism evidence="1 2">
    <name type="scientific">Marinobacter fuscus</name>
    <dbReference type="NCBI Taxonomy" id="2109942"/>
    <lineage>
        <taxon>Bacteria</taxon>
        <taxon>Pseudomonadati</taxon>
        <taxon>Pseudomonadota</taxon>
        <taxon>Gammaproteobacteria</taxon>
        <taxon>Pseudomonadales</taxon>
        <taxon>Marinobacteraceae</taxon>
        <taxon>Marinobacter</taxon>
    </lineage>
</organism>
<reference evidence="1 2" key="1">
    <citation type="submission" date="2018-03" db="EMBL/GenBank/DDBJ databases">
        <title>Marinobacter brunus sp. nov., a marine bacterium of Gamma-proteobacteria isolated from the surface seawater of the South China Sea.</title>
        <authorList>
            <person name="Cheng H."/>
            <person name="Wu Y.-H."/>
            <person name="Xamxidin M."/>
            <person name="Xu X.-W."/>
        </authorList>
    </citation>
    <scope>NUCLEOTIDE SEQUENCE [LARGE SCALE GENOMIC DNA]</scope>
    <source>
        <strain evidence="1 2">NH169-3</strain>
    </source>
</reference>
<evidence type="ECO:0000313" key="2">
    <source>
        <dbReference type="Proteomes" id="UP000239866"/>
    </source>
</evidence>
<dbReference type="RefSeq" id="WP_106763146.1">
    <property type="nucleotide sequence ID" value="NZ_PXNP01000089.1"/>
</dbReference>
<proteinExistence type="predicted"/>
<dbReference type="OrthoDB" id="6058590at2"/>
<keyword evidence="2" id="KW-1185">Reference proteome</keyword>
<dbReference type="AlphaFoldDB" id="A0A2T1K743"/>
<comment type="caution">
    <text evidence="1">The sequence shown here is derived from an EMBL/GenBank/DDBJ whole genome shotgun (WGS) entry which is preliminary data.</text>
</comment>